<dbReference type="Pfam" id="PF04909">
    <property type="entry name" value="Amidohydro_2"/>
    <property type="match status" value="1"/>
</dbReference>
<name>A0ABP8H1N0_9BURK</name>
<proteinExistence type="predicted"/>
<dbReference type="RefSeq" id="WP_345249682.1">
    <property type="nucleotide sequence ID" value="NZ_BAABFO010000010.1"/>
</dbReference>
<evidence type="ECO:0000259" key="2">
    <source>
        <dbReference type="Pfam" id="PF04909"/>
    </source>
</evidence>
<dbReference type="InterPro" id="IPR006680">
    <property type="entry name" value="Amidohydro-rel"/>
</dbReference>
<comment type="caution">
    <text evidence="3">The sequence shown here is derived from an EMBL/GenBank/DDBJ whole genome shotgun (WGS) entry which is preliminary data.</text>
</comment>
<dbReference type="InterPro" id="IPR052358">
    <property type="entry name" value="Aro_Compnd_Degr_Hydrolases"/>
</dbReference>
<dbReference type="Gene3D" id="3.20.20.140">
    <property type="entry name" value="Metal-dependent hydrolases"/>
    <property type="match status" value="1"/>
</dbReference>
<dbReference type="InterPro" id="IPR032466">
    <property type="entry name" value="Metal_Hydrolase"/>
</dbReference>
<gene>
    <name evidence="3" type="ORF">GCM10023144_24080</name>
</gene>
<organism evidence="3 4">
    <name type="scientific">Pigmentiphaga soli</name>
    <dbReference type="NCBI Taxonomy" id="1007095"/>
    <lineage>
        <taxon>Bacteria</taxon>
        <taxon>Pseudomonadati</taxon>
        <taxon>Pseudomonadota</taxon>
        <taxon>Betaproteobacteria</taxon>
        <taxon>Burkholderiales</taxon>
        <taxon>Alcaligenaceae</taxon>
        <taxon>Pigmentiphaga</taxon>
    </lineage>
</organism>
<evidence type="ECO:0000313" key="4">
    <source>
        <dbReference type="Proteomes" id="UP001501671"/>
    </source>
</evidence>
<dbReference type="EMBL" id="BAABFO010000010">
    <property type="protein sequence ID" value="GAA4333134.1"/>
    <property type="molecule type" value="Genomic_DNA"/>
</dbReference>
<evidence type="ECO:0000313" key="3">
    <source>
        <dbReference type="EMBL" id="GAA4333134.1"/>
    </source>
</evidence>
<sequence>MSTAKARYLPFDPNPRAPSEAPPRNSCDCQFHISGHGYKKREGATYSSEGATFEAARRMHEKLGIDRGVIVQSTVYATDHTIVLDALRQLGPNYRAIGVIDDTLSDGDLDRLKAAGVCGIRFTFREQLNLVPSWDLFERSAARCKEIGWILKINAPWDGFNPELVARIRKLKDQTVEIDHMGRVRGLQDPNLPIVCDLLKEGNVWLMISNGHRYSTYPHFNEAVDVAKAFIEANPDRLVWGTDWPHPLHADFMPNDADLLELLYRYSDDPAIRKKILVDNPARLFGFPA</sequence>
<dbReference type="Proteomes" id="UP001501671">
    <property type="component" value="Unassembled WGS sequence"/>
</dbReference>
<dbReference type="SUPFAM" id="SSF51556">
    <property type="entry name" value="Metallo-dependent hydrolases"/>
    <property type="match status" value="1"/>
</dbReference>
<dbReference type="PANTHER" id="PTHR35563:SF2">
    <property type="entry name" value="BARREL METAL-DEPENDENT HYDROLASE, PUTATIVE (AFU_ORTHOLOGUE AFUA_1G16240)-RELATED"/>
    <property type="match status" value="1"/>
</dbReference>
<feature type="domain" description="Amidohydrolase-related" evidence="2">
    <location>
        <begin position="27"/>
        <end position="287"/>
    </location>
</feature>
<protein>
    <submittedName>
        <fullName evidence="3">Amidohydrolase family protein</fullName>
    </submittedName>
</protein>
<feature type="region of interest" description="Disordered" evidence="1">
    <location>
        <begin position="1"/>
        <end position="25"/>
    </location>
</feature>
<keyword evidence="4" id="KW-1185">Reference proteome</keyword>
<accession>A0ABP8H1N0</accession>
<dbReference type="PANTHER" id="PTHR35563">
    <property type="entry name" value="BARREL METAL-DEPENDENT HYDROLASE, PUTATIVE (AFU_ORTHOLOGUE AFUA_1G16240)-RELATED"/>
    <property type="match status" value="1"/>
</dbReference>
<reference evidence="4" key="1">
    <citation type="journal article" date="2019" name="Int. J. Syst. Evol. Microbiol.">
        <title>The Global Catalogue of Microorganisms (GCM) 10K type strain sequencing project: providing services to taxonomists for standard genome sequencing and annotation.</title>
        <authorList>
            <consortium name="The Broad Institute Genomics Platform"/>
            <consortium name="The Broad Institute Genome Sequencing Center for Infectious Disease"/>
            <person name="Wu L."/>
            <person name="Ma J."/>
        </authorList>
    </citation>
    <scope>NUCLEOTIDE SEQUENCE [LARGE SCALE GENOMIC DNA]</scope>
    <source>
        <strain evidence="4">JCM 17666</strain>
    </source>
</reference>
<evidence type="ECO:0000256" key="1">
    <source>
        <dbReference type="SAM" id="MobiDB-lite"/>
    </source>
</evidence>